<feature type="compositionally biased region" description="Polar residues" evidence="1">
    <location>
        <begin position="423"/>
        <end position="434"/>
    </location>
</feature>
<organism evidence="3 4">
    <name type="scientific">Tieghemiomyces parasiticus</name>
    <dbReference type="NCBI Taxonomy" id="78921"/>
    <lineage>
        <taxon>Eukaryota</taxon>
        <taxon>Fungi</taxon>
        <taxon>Fungi incertae sedis</taxon>
        <taxon>Zoopagomycota</taxon>
        <taxon>Kickxellomycotina</taxon>
        <taxon>Dimargaritomycetes</taxon>
        <taxon>Dimargaritales</taxon>
        <taxon>Dimargaritaceae</taxon>
        <taxon>Tieghemiomyces</taxon>
    </lineage>
</organism>
<dbReference type="SUPFAM" id="SSF48464">
    <property type="entry name" value="ENTH/VHS domain"/>
    <property type="match status" value="1"/>
</dbReference>
<dbReference type="PROSITE" id="PS50179">
    <property type="entry name" value="VHS"/>
    <property type="match status" value="1"/>
</dbReference>
<dbReference type="GO" id="GO:0007034">
    <property type="term" value="P:vacuolar transport"/>
    <property type="evidence" value="ECO:0007669"/>
    <property type="project" value="UniProtKB-ARBA"/>
</dbReference>
<dbReference type="GO" id="GO:0035091">
    <property type="term" value="F:phosphatidylinositol binding"/>
    <property type="evidence" value="ECO:0007669"/>
    <property type="project" value="InterPro"/>
</dbReference>
<dbReference type="InterPro" id="IPR008942">
    <property type="entry name" value="ENTH_VHS"/>
</dbReference>
<dbReference type="InterPro" id="IPR002014">
    <property type="entry name" value="VHS_dom"/>
</dbReference>
<evidence type="ECO:0000313" key="4">
    <source>
        <dbReference type="Proteomes" id="UP001150569"/>
    </source>
</evidence>
<evidence type="ECO:0000256" key="1">
    <source>
        <dbReference type="SAM" id="MobiDB-lite"/>
    </source>
</evidence>
<feature type="region of interest" description="Disordered" evidence="1">
    <location>
        <begin position="381"/>
        <end position="495"/>
    </location>
</feature>
<proteinExistence type="predicted"/>
<keyword evidence="4" id="KW-1185">Reference proteome</keyword>
<comment type="caution">
    <text evidence="3">The sequence shown here is derived from an EMBL/GenBank/DDBJ whole genome shotgun (WGS) entry which is preliminary data.</text>
</comment>
<sequence>MPGLRTRWSAVLGLLRNKLETHIDQAIENPAHLAELLTFSKTQDPAARKTTEVLVRRLWSSKLPVALGSLMIINALVDDDATRMKPALVSTSFTREFTKRTVTGTAVPVLRDSLINSVRHWYAAYPGEDTTTFPLLQALETAKQSNGGHAPPLDFLPRPLVADRPHYGVFGAVMLAPVGEYVPPEHRATANRLPSSVADPQSLVNVGQYYATLLRDALINISPETDQILTNEVVKEFVPKCREIHQTLVTNVQRATASPTDRQMVDTMVTAAERVASAVHLYVEILDSYNLHIATEKSKAEAPPTFVLPDGAATEWSGGVAPSRRSGSNRSSAAYDIVPDNFGEAMDAATSSTAHSRMLQRHAEILGEPVELIEKANRPHSVAGSLISSSSNAAREPSPHSDGRRSPPSLVSAGSSPHLRAAGSTTVTPSNRSPHLSPATIVGIGSATPQRSLDGSDRGSRRSSASPLRQNPEFAHLSDKKLGKMPAAVFGEEDS</sequence>
<protein>
    <recommendedName>
        <fullName evidence="2">VHS domain-containing protein</fullName>
    </recommendedName>
</protein>
<accession>A0A9W7ZRP6</accession>
<dbReference type="GO" id="GO:0016192">
    <property type="term" value="P:vesicle-mediated transport"/>
    <property type="evidence" value="ECO:0007669"/>
    <property type="project" value="UniProtKB-ARBA"/>
</dbReference>
<name>A0A9W7ZRP6_9FUNG</name>
<feature type="region of interest" description="Disordered" evidence="1">
    <location>
        <begin position="311"/>
        <end position="332"/>
    </location>
</feature>
<dbReference type="SUPFAM" id="SSF89009">
    <property type="entry name" value="GAT-like domain"/>
    <property type="match status" value="1"/>
</dbReference>
<feature type="domain" description="VHS" evidence="2">
    <location>
        <begin position="32"/>
        <end position="151"/>
    </location>
</feature>
<dbReference type="Proteomes" id="UP001150569">
    <property type="component" value="Unassembled WGS sequence"/>
</dbReference>
<dbReference type="GO" id="GO:0043130">
    <property type="term" value="F:ubiquitin binding"/>
    <property type="evidence" value="ECO:0007669"/>
    <property type="project" value="InterPro"/>
</dbReference>
<evidence type="ECO:0000259" key="2">
    <source>
        <dbReference type="PROSITE" id="PS50179"/>
    </source>
</evidence>
<reference evidence="3" key="1">
    <citation type="submission" date="2022-07" db="EMBL/GenBank/DDBJ databases">
        <title>Phylogenomic reconstructions and comparative analyses of Kickxellomycotina fungi.</title>
        <authorList>
            <person name="Reynolds N.K."/>
            <person name="Stajich J.E."/>
            <person name="Barry K."/>
            <person name="Grigoriev I.V."/>
            <person name="Crous P."/>
            <person name="Smith M.E."/>
        </authorList>
    </citation>
    <scope>NUCLEOTIDE SEQUENCE</scope>
    <source>
        <strain evidence="3">RSA 861</strain>
    </source>
</reference>
<gene>
    <name evidence="3" type="ORF">IWQ60_008515</name>
</gene>
<dbReference type="EMBL" id="JANBPT010000642">
    <property type="protein sequence ID" value="KAJ1915217.1"/>
    <property type="molecule type" value="Genomic_DNA"/>
</dbReference>
<evidence type="ECO:0000313" key="3">
    <source>
        <dbReference type="EMBL" id="KAJ1915217.1"/>
    </source>
</evidence>
<dbReference type="OrthoDB" id="5598712at2759"/>
<feature type="compositionally biased region" description="Low complexity" evidence="1">
    <location>
        <begin position="323"/>
        <end position="332"/>
    </location>
</feature>
<dbReference type="AlphaFoldDB" id="A0A9W7ZRP6"/>